<evidence type="ECO:0000256" key="2">
    <source>
        <dbReference type="ARBA" id="ARBA00023015"/>
    </source>
</evidence>
<feature type="region of interest" description="Disordered" evidence="5">
    <location>
        <begin position="319"/>
        <end position="387"/>
    </location>
</feature>
<feature type="compositionally biased region" description="Low complexity" evidence="5">
    <location>
        <begin position="42"/>
        <end position="58"/>
    </location>
</feature>
<dbReference type="InterPro" id="IPR005119">
    <property type="entry name" value="LysR_subst-bd"/>
</dbReference>
<protein>
    <recommendedName>
        <fullName evidence="6">LysR substrate-binding domain-containing protein</fullName>
    </recommendedName>
</protein>
<dbReference type="CDD" id="cd05466">
    <property type="entry name" value="PBP2_LTTR_substrate"/>
    <property type="match status" value="1"/>
</dbReference>
<feature type="compositionally biased region" description="Basic and acidic residues" evidence="5">
    <location>
        <begin position="32"/>
        <end position="41"/>
    </location>
</feature>
<feature type="compositionally biased region" description="Low complexity" evidence="5">
    <location>
        <begin position="79"/>
        <end position="110"/>
    </location>
</feature>
<dbReference type="Proteomes" id="UP000321155">
    <property type="component" value="Unassembled WGS sequence"/>
</dbReference>
<evidence type="ECO:0000256" key="1">
    <source>
        <dbReference type="ARBA" id="ARBA00009437"/>
    </source>
</evidence>
<evidence type="ECO:0000313" key="8">
    <source>
        <dbReference type="Proteomes" id="UP000321155"/>
    </source>
</evidence>
<sequence length="387" mass="39589">MTAAPGPGRPADETPTGDTPPENAPAGGTRTGDGDAAHPADPDAPAVDGGAGTAATGAPGAGDGVRTAVPGGSAGEDGTGTADRGAAAAGDGVRTAVPGASAGEDGASGAPAPADLAVAFVPGVMPGKWFFRWRDRNPGRTLEELPLETEDWAAELASGRAHACFVRLPAHPRPGVDDLAALRREHRAVELYAEQQVVVLPREHELTLLDEVPVAELVGEVLLQDPASLPERQRLRPPGAADPPLPAVERVRDAIELVAAGLGLVVVPMSVARLHHRKDLEHRVVPDAATVTVALVWPQDLPDEREELVQDFVGVVRGRGRNSSRGARTDPARDSGAERGRAASSSARGRSGGAKDGRGAGRASARGPRPGGGRGRRSGQGRGSGRR</sequence>
<evidence type="ECO:0000259" key="6">
    <source>
        <dbReference type="Pfam" id="PF03466"/>
    </source>
</evidence>
<dbReference type="EMBL" id="BJZR01000100">
    <property type="protein sequence ID" value="GEO93282.1"/>
    <property type="molecule type" value="Genomic_DNA"/>
</dbReference>
<organism evidence="7 8">
    <name type="scientific">Kocuria flava</name>
    <dbReference type="NCBI Taxonomy" id="446860"/>
    <lineage>
        <taxon>Bacteria</taxon>
        <taxon>Bacillati</taxon>
        <taxon>Actinomycetota</taxon>
        <taxon>Actinomycetes</taxon>
        <taxon>Micrococcales</taxon>
        <taxon>Micrococcaceae</taxon>
        <taxon>Kocuria</taxon>
    </lineage>
</organism>
<feature type="compositionally biased region" description="Basic and acidic residues" evidence="5">
    <location>
        <begin position="327"/>
        <end position="341"/>
    </location>
</feature>
<evidence type="ECO:0000256" key="3">
    <source>
        <dbReference type="ARBA" id="ARBA00023125"/>
    </source>
</evidence>
<accession>A0ABQ0X722</accession>
<keyword evidence="4" id="KW-0804">Transcription</keyword>
<feature type="region of interest" description="Disordered" evidence="5">
    <location>
        <begin position="1"/>
        <end position="110"/>
    </location>
</feature>
<evidence type="ECO:0000256" key="4">
    <source>
        <dbReference type="ARBA" id="ARBA00023163"/>
    </source>
</evidence>
<dbReference type="PANTHER" id="PTHR30346">
    <property type="entry name" value="TRANSCRIPTIONAL DUAL REGULATOR HCAR-RELATED"/>
    <property type="match status" value="1"/>
</dbReference>
<dbReference type="SUPFAM" id="SSF53850">
    <property type="entry name" value="Periplasmic binding protein-like II"/>
    <property type="match status" value="1"/>
</dbReference>
<dbReference type="PANTHER" id="PTHR30346:SF0">
    <property type="entry name" value="HCA OPERON TRANSCRIPTIONAL ACTIVATOR HCAR"/>
    <property type="match status" value="1"/>
</dbReference>
<reference evidence="7 8" key="1">
    <citation type="submission" date="2019-07" db="EMBL/GenBank/DDBJ databases">
        <title>Whole genome shotgun sequence of Kocuria flava NBRC 107626.</title>
        <authorList>
            <person name="Hosoyama A."/>
            <person name="Uohara A."/>
            <person name="Ohji S."/>
            <person name="Ichikawa N."/>
        </authorList>
    </citation>
    <scope>NUCLEOTIDE SEQUENCE [LARGE SCALE GENOMIC DNA]</scope>
    <source>
        <strain evidence="7 8">NBRC 107626</strain>
    </source>
</reference>
<comment type="caution">
    <text evidence="7">The sequence shown here is derived from an EMBL/GenBank/DDBJ whole genome shotgun (WGS) entry which is preliminary data.</text>
</comment>
<proteinExistence type="inferred from homology"/>
<evidence type="ECO:0000313" key="7">
    <source>
        <dbReference type="EMBL" id="GEO93282.1"/>
    </source>
</evidence>
<keyword evidence="3" id="KW-0238">DNA-binding</keyword>
<dbReference type="Pfam" id="PF03466">
    <property type="entry name" value="LysR_substrate"/>
    <property type="match status" value="1"/>
</dbReference>
<keyword evidence="8" id="KW-1185">Reference proteome</keyword>
<dbReference type="Gene3D" id="3.40.190.10">
    <property type="entry name" value="Periplasmic binding protein-like II"/>
    <property type="match status" value="2"/>
</dbReference>
<name>A0ABQ0X722_9MICC</name>
<comment type="similarity">
    <text evidence="1">Belongs to the LysR transcriptional regulatory family.</text>
</comment>
<feature type="compositionally biased region" description="Basic residues" evidence="5">
    <location>
        <begin position="374"/>
        <end position="387"/>
    </location>
</feature>
<evidence type="ECO:0000256" key="5">
    <source>
        <dbReference type="SAM" id="MobiDB-lite"/>
    </source>
</evidence>
<feature type="domain" description="LysR substrate-binding" evidence="6">
    <location>
        <begin position="132"/>
        <end position="317"/>
    </location>
</feature>
<gene>
    <name evidence="7" type="ORF">KFL01_25880</name>
</gene>
<keyword evidence="2" id="KW-0805">Transcription regulation</keyword>